<dbReference type="EMBL" id="LUGG01000047">
    <property type="protein sequence ID" value="OBZ65308.1"/>
    <property type="molecule type" value="Genomic_DNA"/>
</dbReference>
<dbReference type="STRING" id="5627.A0A1C7LL89"/>
<evidence type="ECO:0000313" key="1">
    <source>
        <dbReference type="EMBL" id="OBZ65308.1"/>
    </source>
</evidence>
<dbReference type="Proteomes" id="UP000092993">
    <property type="component" value="Unassembled WGS sequence"/>
</dbReference>
<keyword evidence="2" id="KW-1185">Reference proteome</keyword>
<dbReference type="AlphaFoldDB" id="A0A1C7LL89"/>
<name>A0A1C7LL89_GRIFR</name>
<dbReference type="Gene3D" id="3.20.20.70">
    <property type="entry name" value="Aldolase class I"/>
    <property type="match status" value="1"/>
</dbReference>
<evidence type="ECO:0008006" key="3">
    <source>
        <dbReference type="Google" id="ProtNLM"/>
    </source>
</evidence>
<dbReference type="OrthoDB" id="2795203at2759"/>
<protein>
    <recommendedName>
        <fullName evidence="3">NADH:flavin oxidoreductase/NADH oxidase N-terminal domain-containing protein</fullName>
    </recommendedName>
</protein>
<sequence>MSIGSGDYRRCIKGNRRVQKGDPNKPLRRIPCMRMAKDELFATFSHVVTRISEQHPNLAYIHVVEPDAERNDDRVRCAGEWNDFIQKMREPRPIISAGGYNRESALKVAEDMG</sequence>
<comment type="caution">
    <text evidence="1">The sequence shown here is derived from an EMBL/GenBank/DDBJ whole genome shotgun (WGS) entry which is preliminary data.</text>
</comment>
<gene>
    <name evidence="1" type="ORF">A0H81_14764</name>
</gene>
<proteinExistence type="predicted"/>
<dbReference type="InterPro" id="IPR013785">
    <property type="entry name" value="Aldolase_TIM"/>
</dbReference>
<reference evidence="1 2" key="1">
    <citation type="submission" date="2016-03" db="EMBL/GenBank/DDBJ databases">
        <title>Whole genome sequencing of Grifola frondosa 9006-11.</title>
        <authorList>
            <person name="Min B."/>
            <person name="Park H."/>
            <person name="Kim J.-G."/>
            <person name="Cho H."/>
            <person name="Oh Y.-L."/>
            <person name="Kong W.-S."/>
            <person name="Choi I.-G."/>
        </authorList>
    </citation>
    <scope>NUCLEOTIDE SEQUENCE [LARGE SCALE GENOMIC DNA]</scope>
    <source>
        <strain evidence="1 2">9006-11</strain>
    </source>
</reference>
<evidence type="ECO:0000313" key="2">
    <source>
        <dbReference type="Proteomes" id="UP000092993"/>
    </source>
</evidence>
<organism evidence="1 2">
    <name type="scientific">Grifola frondosa</name>
    <name type="common">Maitake</name>
    <name type="synonym">Polyporus frondosus</name>
    <dbReference type="NCBI Taxonomy" id="5627"/>
    <lineage>
        <taxon>Eukaryota</taxon>
        <taxon>Fungi</taxon>
        <taxon>Dikarya</taxon>
        <taxon>Basidiomycota</taxon>
        <taxon>Agaricomycotina</taxon>
        <taxon>Agaricomycetes</taxon>
        <taxon>Polyporales</taxon>
        <taxon>Grifolaceae</taxon>
        <taxon>Grifola</taxon>
    </lineage>
</organism>
<accession>A0A1C7LL89</accession>